<dbReference type="PANTHER" id="PTHR45625">
    <property type="entry name" value="PEPTIDYL-PROLYL CIS-TRANS ISOMERASE-RELATED"/>
    <property type="match status" value="1"/>
</dbReference>
<dbReference type="InterPro" id="IPR044666">
    <property type="entry name" value="Cyclophilin_A-like"/>
</dbReference>
<keyword evidence="2" id="KW-0697">Rotamase</keyword>
<keyword evidence="4" id="KW-1133">Transmembrane helix</keyword>
<keyword evidence="4" id="KW-0472">Membrane</keyword>
<dbReference type="Proteomes" id="UP000218181">
    <property type="component" value="Unassembled WGS sequence"/>
</dbReference>
<evidence type="ECO:0000259" key="5">
    <source>
        <dbReference type="PROSITE" id="PS50072"/>
    </source>
</evidence>
<dbReference type="PANTHER" id="PTHR45625:SF16">
    <property type="entry name" value="PEPTIDYL-PROLYL CIS-TRANS ISOMERASE"/>
    <property type="match status" value="1"/>
</dbReference>
<dbReference type="AlphaFoldDB" id="A0A2A5RN10"/>
<dbReference type="InterPro" id="IPR029000">
    <property type="entry name" value="Cyclophilin-like_dom_sf"/>
</dbReference>
<feature type="compositionally biased region" description="Polar residues" evidence="3">
    <location>
        <begin position="75"/>
        <end position="84"/>
    </location>
</feature>
<sequence>METKTNKNIILTIGGVILVVVIGLLIYFANQPAKNDTSTKTSTTESSKTSSSSVAGQGTGIDGSQTTQEKLDKSNLPQLTSTVSTDEAEVQLQTSLGNIDIKLFPKLAPHAVQNFLALAKEGYYKNNEFFRVINDFMIQTGDPSNKGTGSKVVSAVNGGKSFDTEISNELYNIRGAVALANTGAASSSSSQFFIVQNSQDMTSQLNNYLRPTKIADAYKKGGYPSLDGSYTVFGQVVSGMDIVDKIASAKVTTNSSGEASSPVDPVKIIAVKIVKDWKF</sequence>
<evidence type="ECO:0000256" key="2">
    <source>
        <dbReference type="RuleBase" id="RU363019"/>
    </source>
</evidence>
<dbReference type="STRING" id="1291764.GCA_001311235_00758"/>
<dbReference type="OrthoDB" id="9807797at2"/>
<organism evidence="6 7">
    <name type="scientific">Lactococcus fujiensis JCM 16395</name>
    <dbReference type="NCBI Taxonomy" id="1291764"/>
    <lineage>
        <taxon>Bacteria</taxon>
        <taxon>Bacillati</taxon>
        <taxon>Bacillota</taxon>
        <taxon>Bacilli</taxon>
        <taxon>Lactobacillales</taxon>
        <taxon>Streptococcaceae</taxon>
        <taxon>Lactococcus</taxon>
    </lineage>
</organism>
<comment type="catalytic activity">
    <reaction evidence="2">
        <text>[protein]-peptidylproline (omega=180) = [protein]-peptidylproline (omega=0)</text>
        <dbReference type="Rhea" id="RHEA:16237"/>
        <dbReference type="Rhea" id="RHEA-COMP:10747"/>
        <dbReference type="Rhea" id="RHEA-COMP:10748"/>
        <dbReference type="ChEBI" id="CHEBI:83833"/>
        <dbReference type="ChEBI" id="CHEBI:83834"/>
        <dbReference type="EC" id="5.2.1.8"/>
    </reaction>
</comment>
<reference evidence="6 7" key="1">
    <citation type="submission" date="2014-12" db="EMBL/GenBank/DDBJ databases">
        <title>Draft genome sequences of 10 type strains of Lactococcus.</title>
        <authorList>
            <person name="Sun Z."/>
            <person name="Zhong Z."/>
            <person name="Liu W."/>
            <person name="Zhang W."/>
            <person name="Zhang H."/>
        </authorList>
    </citation>
    <scope>NUCLEOTIDE SEQUENCE [LARGE SCALE GENOMIC DNA]</scope>
    <source>
        <strain evidence="6 7">JCM 16395</strain>
    </source>
</reference>
<keyword evidence="7" id="KW-1185">Reference proteome</keyword>
<comment type="caution">
    <text evidence="6">The sequence shown here is derived from an EMBL/GenBank/DDBJ whole genome shotgun (WGS) entry which is preliminary data.</text>
</comment>
<feature type="domain" description="PPIase cyclophilin-type" evidence="5">
    <location>
        <begin position="93"/>
        <end position="273"/>
    </location>
</feature>
<dbReference type="GO" id="GO:0003755">
    <property type="term" value="F:peptidyl-prolyl cis-trans isomerase activity"/>
    <property type="evidence" value="ECO:0007669"/>
    <property type="project" value="UniProtKB-UniRule"/>
</dbReference>
<accession>A0A2A5RN10</accession>
<keyword evidence="2 6" id="KW-0413">Isomerase</keyword>
<feature type="region of interest" description="Disordered" evidence="3">
    <location>
        <begin position="34"/>
        <end position="84"/>
    </location>
</feature>
<gene>
    <name evidence="6" type="ORF">RT41_GL001092</name>
</gene>
<evidence type="ECO:0000256" key="3">
    <source>
        <dbReference type="SAM" id="MobiDB-lite"/>
    </source>
</evidence>
<dbReference type="Gene3D" id="2.40.100.10">
    <property type="entry name" value="Cyclophilin-like"/>
    <property type="match status" value="1"/>
</dbReference>
<proteinExistence type="inferred from homology"/>
<feature type="compositionally biased region" description="Low complexity" evidence="3">
    <location>
        <begin position="38"/>
        <end position="53"/>
    </location>
</feature>
<evidence type="ECO:0000256" key="1">
    <source>
        <dbReference type="ARBA" id="ARBA00002388"/>
    </source>
</evidence>
<protein>
    <recommendedName>
        <fullName evidence="2">Peptidyl-prolyl cis-trans isomerase</fullName>
        <shortName evidence="2">PPIase</shortName>
        <ecNumber evidence="2">5.2.1.8</ecNumber>
    </recommendedName>
</protein>
<dbReference type="CDD" id="cd00317">
    <property type="entry name" value="cyclophilin"/>
    <property type="match status" value="1"/>
</dbReference>
<evidence type="ECO:0000313" key="6">
    <source>
        <dbReference type="EMBL" id="PCS00710.1"/>
    </source>
</evidence>
<comment type="similarity">
    <text evidence="2">Belongs to the cyclophilin-type PPIase family.</text>
</comment>
<keyword evidence="4" id="KW-0812">Transmembrane</keyword>
<dbReference type="EC" id="5.2.1.8" evidence="2"/>
<dbReference type="SUPFAM" id="SSF50891">
    <property type="entry name" value="Cyclophilin-like"/>
    <property type="match status" value="1"/>
</dbReference>
<dbReference type="InterPro" id="IPR002130">
    <property type="entry name" value="Cyclophilin-type_PPIase_dom"/>
</dbReference>
<evidence type="ECO:0000313" key="7">
    <source>
        <dbReference type="Proteomes" id="UP000218181"/>
    </source>
</evidence>
<feature type="transmembrane region" description="Helical" evidence="4">
    <location>
        <begin position="9"/>
        <end position="29"/>
    </location>
</feature>
<comment type="function">
    <text evidence="1 2">PPIases accelerate the folding of proteins. It catalyzes the cis-trans isomerization of proline imidic peptide bonds in oligopeptides.</text>
</comment>
<dbReference type="RefSeq" id="WP_096817514.1">
    <property type="nucleotide sequence ID" value="NZ_JXJU01000003.1"/>
</dbReference>
<dbReference type="Pfam" id="PF00160">
    <property type="entry name" value="Pro_isomerase"/>
    <property type="match status" value="1"/>
</dbReference>
<dbReference type="PRINTS" id="PR00153">
    <property type="entry name" value="CSAPPISMRASE"/>
</dbReference>
<name>A0A2A5RN10_9LACT</name>
<dbReference type="EMBL" id="JXJU01000003">
    <property type="protein sequence ID" value="PCS00710.1"/>
    <property type="molecule type" value="Genomic_DNA"/>
</dbReference>
<evidence type="ECO:0000256" key="4">
    <source>
        <dbReference type="SAM" id="Phobius"/>
    </source>
</evidence>
<dbReference type="PROSITE" id="PS50072">
    <property type="entry name" value="CSA_PPIASE_2"/>
    <property type="match status" value="1"/>
</dbReference>